<evidence type="ECO:0000313" key="6">
    <source>
        <dbReference type="EMBL" id="MBP3952578.1"/>
    </source>
</evidence>
<dbReference type="CDD" id="cd08645">
    <property type="entry name" value="FMT_core_GART"/>
    <property type="match status" value="1"/>
</dbReference>
<comment type="function">
    <text evidence="4">Catalyzes the transfer of a formyl group from 10-formyltetrahydrofolate to 5-phospho-ribosyl-glycinamide (GAR), producing 5-phospho-ribosyl-N-formylglycinamide (FGAR) and tetrahydrofolate.</text>
</comment>
<dbReference type="InterPro" id="IPR004607">
    <property type="entry name" value="GART"/>
</dbReference>
<accession>A0A940WXU2</accession>
<dbReference type="NCBIfam" id="TIGR00639">
    <property type="entry name" value="PurN"/>
    <property type="match status" value="1"/>
</dbReference>
<evidence type="ECO:0000256" key="3">
    <source>
        <dbReference type="ARBA" id="ARBA00022755"/>
    </source>
</evidence>
<dbReference type="HAMAP" id="MF_01930">
    <property type="entry name" value="PurN"/>
    <property type="match status" value="1"/>
</dbReference>
<feature type="binding site" evidence="4">
    <location>
        <position position="106"/>
    </location>
    <ligand>
        <name>(6R)-10-formyltetrahydrofolate</name>
        <dbReference type="ChEBI" id="CHEBI:195366"/>
    </ligand>
</feature>
<dbReference type="RefSeq" id="WP_210598391.1">
    <property type="nucleotide sequence ID" value="NZ_JAGKSQ010000006.1"/>
</dbReference>
<keyword evidence="7" id="KW-1185">Reference proteome</keyword>
<organism evidence="6 7">
    <name type="scientific">Halalkalibacter suaedae</name>
    <dbReference type="NCBI Taxonomy" id="2822140"/>
    <lineage>
        <taxon>Bacteria</taxon>
        <taxon>Bacillati</taxon>
        <taxon>Bacillota</taxon>
        <taxon>Bacilli</taxon>
        <taxon>Bacillales</taxon>
        <taxon>Bacillaceae</taxon>
        <taxon>Halalkalibacter</taxon>
    </lineage>
</organism>
<comment type="catalytic activity">
    <reaction evidence="4">
        <text>N(1)-(5-phospho-beta-D-ribosyl)glycinamide + (6R)-10-formyltetrahydrofolate = N(2)-formyl-N(1)-(5-phospho-beta-D-ribosyl)glycinamide + (6S)-5,6,7,8-tetrahydrofolate + H(+)</text>
        <dbReference type="Rhea" id="RHEA:15053"/>
        <dbReference type="ChEBI" id="CHEBI:15378"/>
        <dbReference type="ChEBI" id="CHEBI:57453"/>
        <dbReference type="ChEBI" id="CHEBI:143788"/>
        <dbReference type="ChEBI" id="CHEBI:147286"/>
        <dbReference type="ChEBI" id="CHEBI:195366"/>
        <dbReference type="EC" id="2.1.2.2"/>
    </reaction>
</comment>
<dbReference type="PANTHER" id="PTHR43369:SF2">
    <property type="entry name" value="PHOSPHORIBOSYLGLYCINAMIDE FORMYLTRANSFERASE"/>
    <property type="match status" value="1"/>
</dbReference>
<dbReference type="PANTHER" id="PTHR43369">
    <property type="entry name" value="PHOSPHORIBOSYLGLYCINAMIDE FORMYLTRANSFERASE"/>
    <property type="match status" value="1"/>
</dbReference>
<dbReference type="EMBL" id="JAGKSQ010000006">
    <property type="protein sequence ID" value="MBP3952578.1"/>
    <property type="molecule type" value="Genomic_DNA"/>
</dbReference>
<evidence type="ECO:0000256" key="4">
    <source>
        <dbReference type="HAMAP-Rule" id="MF_01930"/>
    </source>
</evidence>
<dbReference type="GO" id="GO:0006189">
    <property type="term" value="P:'de novo' IMP biosynthetic process"/>
    <property type="evidence" value="ECO:0007669"/>
    <property type="project" value="UniProtKB-UniRule"/>
</dbReference>
<name>A0A940WXU2_9BACI</name>
<feature type="domain" description="Formyl transferase N-terminal" evidence="5">
    <location>
        <begin position="1"/>
        <end position="181"/>
    </location>
</feature>
<sequence length="196" mass="21775">MKIAIFASGSGTNAEAIIQATEQGRLDATVSLIVTDRPSAKVVERAEKHCIDVFAFNPKEYETKAEFEKEIVEILQENKISFVVLAGYMRLIGSTLLEAYEGRMINIHPSLLPSFPGLDAIGQALAANVQVTGVTIHLVDSGMDTGPIIAQEPVRIEKNDTIETLRQKVQALEHRVYPETLQALFIEQRERLDRDE</sequence>
<dbReference type="Gene3D" id="3.40.50.170">
    <property type="entry name" value="Formyl transferase, N-terminal domain"/>
    <property type="match status" value="1"/>
</dbReference>
<feature type="binding site" evidence="4">
    <location>
        <begin position="89"/>
        <end position="92"/>
    </location>
    <ligand>
        <name>(6R)-10-formyltetrahydrofolate</name>
        <dbReference type="ChEBI" id="CHEBI:195366"/>
    </ligand>
</feature>
<feature type="binding site" evidence="4">
    <location>
        <position position="64"/>
    </location>
    <ligand>
        <name>(6R)-10-formyltetrahydrofolate</name>
        <dbReference type="ChEBI" id="CHEBI:195366"/>
    </ligand>
</feature>
<dbReference type="FunFam" id="3.40.50.170:FF:000007">
    <property type="entry name" value="Phosphoribosylglycinamide formyltransferase"/>
    <property type="match status" value="1"/>
</dbReference>
<feature type="binding site" evidence="4">
    <location>
        <begin position="11"/>
        <end position="13"/>
    </location>
    <ligand>
        <name>N(1)-(5-phospho-beta-D-ribosyl)glycinamide</name>
        <dbReference type="ChEBI" id="CHEBI:143788"/>
    </ligand>
</feature>
<reference evidence="6" key="1">
    <citation type="submission" date="2021-03" db="EMBL/GenBank/DDBJ databases">
        <title>Bacillus suaedae sp. nov., isolated from Suaeda aralocaspica.</title>
        <authorList>
            <person name="Lei R.F.R."/>
        </authorList>
    </citation>
    <scope>NUCLEOTIDE SEQUENCE</scope>
    <source>
        <strain evidence="6">YZJH907-2</strain>
    </source>
</reference>
<keyword evidence="3 4" id="KW-0658">Purine biosynthesis</keyword>
<dbReference type="Proteomes" id="UP000678228">
    <property type="component" value="Unassembled WGS sequence"/>
</dbReference>
<evidence type="ECO:0000259" key="5">
    <source>
        <dbReference type="Pfam" id="PF00551"/>
    </source>
</evidence>
<dbReference type="InterPro" id="IPR036477">
    <property type="entry name" value="Formyl_transf_N_sf"/>
</dbReference>
<feature type="active site" description="Proton donor" evidence="4">
    <location>
        <position position="108"/>
    </location>
</feature>
<comment type="caution">
    <text evidence="6">The sequence shown here is derived from an EMBL/GenBank/DDBJ whole genome shotgun (WGS) entry which is preliminary data.</text>
</comment>
<dbReference type="AlphaFoldDB" id="A0A940WXU2"/>
<dbReference type="EC" id="2.1.2.2" evidence="4"/>
<evidence type="ECO:0000313" key="7">
    <source>
        <dbReference type="Proteomes" id="UP000678228"/>
    </source>
</evidence>
<protein>
    <recommendedName>
        <fullName evidence="4">Phosphoribosylglycinamide formyltransferase</fullName>
        <ecNumber evidence="4">2.1.2.2</ecNumber>
    </recommendedName>
    <alternativeName>
        <fullName evidence="4">5'-phosphoribosylglycinamide transformylase</fullName>
    </alternativeName>
    <alternativeName>
        <fullName evidence="4">GAR transformylase</fullName>
        <shortName evidence="4">GART</shortName>
    </alternativeName>
</protein>
<gene>
    <name evidence="4 6" type="primary">purN</name>
    <name evidence="6" type="ORF">J7W16_15740</name>
</gene>
<evidence type="ECO:0000256" key="2">
    <source>
        <dbReference type="ARBA" id="ARBA00022679"/>
    </source>
</evidence>
<dbReference type="GO" id="GO:0004644">
    <property type="term" value="F:phosphoribosylglycinamide formyltransferase activity"/>
    <property type="evidence" value="ECO:0007669"/>
    <property type="project" value="UniProtKB-UniRule"/>
</dbReference>
<proteinExistence type="inferred from homology"/>
<dbReference type="SUPFAM" id="SSF53328">
    <property type="entry name" value="Formyltransferase"/>
    <property type="match status" value="1"/>
</dbReference>
<keyword evidence="2 4" id="KW-0808">Transferase</keyword>
<dbReference type="Pfam" id="PF00551">
    <property type="entry name" value="Formyl_trans_N"/>
    <property type="match status" value="1"/>
</dbReference>
<comment type="similarity">
    <text evidence="4">Belongs to the GART family.</text>
</comment>
<comment type="pathway">
    <text evidence="1 4">Purine metabolism; IMP biosynthesis via de novo pathway; N(2)-formyl-N(1)-(5-phospho-D-ribosyl)glycinamide from N(1)-(5-phospho-D-ribosyl)glycinamide (10-formyl THF route): step 1/1.</text>
</comment>
<dbReference type="GO" id="GO:0005829">
    <property type="term" value="C:cytosol"/>
    <property type="evidence" value="ECO:0007669"/>
    <property type="project" value="TreeGrafter"/>
</dbReference>
<feature type="site" description="Raises pKa of active site His" evidence="4">
    <location>
        <position position="144"/>
    </location>
</feature>
<dbReference type="InterPro" id="IPR002376">
    <property type="entry name" value="Formyl_transf_N"/>
</dbReference>
<evidence type="ECO:0000256" key="1">
    <source>
        <dbReference type="ARBA" id="ARBA00005054"/>
    </source>
</evidence>